<evidence type="ECO:0000313" key="2">
    <source>
        <dbReference type="EMBL" id="MBB5282702.1"/>
    </source>
</evidence>
<name>A0A840TMC1_9BACT</name>
<dbReference type="CDD" id="cd06433">
    <property type="entry name" value="GT_2_WfgS_like"/>
    <property type="match status" value="1"/>
</dbReference>
<protein>
    <submittedName>
        <fullName evidence="2">Glycosyltransferase involved in cell wall biosynthesis</fullName>
    </submittedName>
</protein>
<dbReference type="Gene3D" id="3.90.550.10">
    <property type="entry name" value="Spore Coat Polysaccharide Biosynthesis Protein SpsA, Chain A"/>
    <property type="match status" value="1"/>
</dbReference>
<dbReference type="InterPro" id="IPR029044">
    <property type="entry name" value="Nucleotide-diphossugar_trans"/>
</dbReference>
<dbReference type="Pfam" id="PF00535">
    <property type="entry name" value="Glycos_transf_2"/>
    <property type="match status" value="1"/>
</dbReference>
<evidence type="ECO:0000259" key="1">
    <source>
        <dbReference type="Pfam" id="PF00535"/>
    </source>
</evidence>
<dbReference type="InterPro" id="IPR001173">
    <property type="entry name" value="Glyco_trans_2-like"/>
</dbReference>
<gene>
    <name evidence="2" type="ORF">HNQ92_000823</name>
</gene>
<keyword evidence="3" id="KW-1185">Reference proteome</keyword>
<dbReference type="SUPFAM" id="SSF53448">
    <property type="entry name" value="Nucleotide-diphospho-sugar transferases"/>
    <property type="match status" value="1"/>
</dbReference>
<keyword evidence="2" id="KW-0808">Transferase</keyword>
<sequence>MPLLTLITITYNAERYLERTLLSVQRALRYLAAPAEVEYLLVDGASTDGTLALAQKYPGLLSGIVSEPDRGLYDAMNKGQQRATGTYLWFLNAGDEIHDDQVLRRLLEAFQTPADAYYSDALLVRDDGTPVGLRSQYTPHTLPHHLHWRDLALGMKVCHQAFIVRHSLAPVYDITNLSADLDWEIECLKRAQSVKYLDFVLCRYLVGGLSVQQHRRSLWDRFRVLRRHFGLAPTLLHHAQILWRGFWFARRRGKYW</sequence>
<reference evidence="2 3" key="1">
    <citation type="submission" date="2020-08" db="EMBL/GenBank/DDBJ databases">
        <title>Genomic Encyclopedia of Type Strains, Phase IV (KMG-IV): sequencing the most valuable type-strain genomes for metagenomic binning, comparative biology and taxonomic classification.</title>
        <authorList>
            <person name="Goeker M."/>
        </authorList>
    </citation>
    <scope>NUCLEOTIDE SEQUENCE [LARGE SCALE GENOMIC DNA]</scope>
    <source>
        <strain evidence="2 3">DSM 105074</strain>
    </source>
</reference>
<accession>A0A840TMC1</accession>
<dbReference type="PANTHER" id="PTHR22916:SF3">
    <property type="entry name" value="UDP-GLCNAC:BETAGAL BETA-1,3-N-ACETYLGLUCOSAMINYLTRANSFERASE-LIKE PROTEIN 1"/>
    <property type="match status" value="1"/>
</dbReference>
<organism evidence="2 3">
    <name type="scientific">Rhabdobacter roseus</name>
    <dbReference type="NCBI Taxonomy" id="1655419"/>
    <lineage>
        <taxon>Bacteria</taxon>
        <taxon>Pseudomonadati</taxon>
        <taxon>Bacteroidota</taxon>
        <taxon>Cytophagia</taxon>
        <taxon>Cytophagales</taxon>
        <taxon>Cytophagaceae</taxon>
        <taxon>Rhabdobacter</taxon>
    </lineage>
</organism>
<dbReference type="PANTHER" id="PTHR22916">
    <property type="entry name" value="GLYCOSYLTRANSFERASE"/>
    <property type="match status" value="1"/>
</dbReference>
<comment type="caution">
    <text evidence="2">The sequence shown here is derived from an EMBL/GenBank/DDBJ whole genome shotgun (WGS) entry which is preliminary data.</text>
</comment>
<feature type="domain" description="Glycosyltransferase 2-like" evidence="1">
    <location>
        <begin position="6"/>
        <end position="164"/>
    </location>
</feature>
<dbReference type="AlphaFoldDB" id="A0A840TMC1"/>
<proteinExistence type="predicted"/>
<dbReference type="Proteomes" id="UP000557307">
    <property type="component" value="Unassembled WGS sequence"/>
</dbReference>
<evidence type="ECO:0000313" key="3">
    <source>
        <dbReference type="Proteomes" id="UP000557307"/>
    </source>
</evidence>
<dbReference type="EMBL" id="JACHGF010000001">
    <property type="protein sequence ID" value="MBB5282702.1"/>
    <property type="molecule type" value="Genomic_DNA"/>
</dbReference>
<dbReference type="GO" id="GO:0016758">
    <property type="term" value="F:hexosyltransferase activity"/>
    <property type="evidence" value="ECO:0007669"/>
    <property type="project" value="UniProtKB-ARBA"/>
</dbReference>
<dbReference type="RefSeq" id="WP_184171286.1">
    <property type="nucleotide sequence ID" value="NZ_JACHGF010000001.1"/>
</dbReference>